<organism evidence="2 3">
    <name type="scientific">Gordonia phthalatica</name>
    <dbReference type="NCBI Taxonomy" id="1136941"/>
    <lineage>
        <taxon>Bacteria</taxon>
        <taxon>Bacillati</taxon>
        <taxon>Actinomycetota</taxon>
        <taxon>Actinomycetes</taxon>
        <taxon>Mycobacteriales</taxon>
        <taxon>Gordoniaceae</taxon>
        <taxon>Gordonia</taxon>
    </lineage>
</organism>
<accession>A0A0N9MUP2</accession>
<dbReference type="RefSeq" id="WP_062394544.1">
    <property type="nucleotide sequence ID" value="NZ_CP011853.1"/>
</dbReference>
<dbReference type="PROSITE" id="PS50995">
    <property type="entry name" value="HTH_MARR_2"/>
    <property type="match status" value="1"/>
</dbReference>
<dbReference type="PANTHER" id="PTHR33164">
    <property type="entry name" value="TRANSCRIPTIONAL REGULATOR, MARR FAMILY"/>
    <property type="match status" value="1"/>
</dbReference>
<dbReference type="Pfam" id="PF01047">
    <property type="entry name" value="MarR"/>
    <property type="match status" value="1"/>
</dbReference>
<evidence type="ECO:0000259" key="1">
    <source>
        <dbReference type="PROSITE" id="PS50995"/>
    </source>
</evidence>
<proteinExistence type="predicted"/>
<dbReference type="GO" id="GO:0006950">
    <property type="term" value="P:response to stress"/>
    <property type="evidence" value="ECO:0007669"/>
    <property type="project" value="TreeGrafter"/>
</dbReference>
<dbReference type="OrthoDB" id="3237509at2"/>
<reference evidence="3" key="1">
    <citation type="submission" date="2015-06" db="EMBL/GenBank/DDBJ databases">
        <title>Complete genome sequence and metabolic analysis of phthalate degradation pathway in Gordonia sp. QH-11.</title>
        <authorList>
            <person name="Jin D."/>
            <person name="Kong X."/>
            <person name="Bai Z."/>
        </authorList>
    </citation>
    <scope>NUCLEOTIDE SEQUENCE [LARGE SCALE GENOMIC DNA]</scope>
    <source>
        <strain evidence="3">QH-11</strain>
    </source>
</reference>
<dbReference type="STRING" id="1136941.ACH46_19925"/>
<dbReference type="PRINTS" id="PR00598">
    <property type="entry name" value="HTHMARR"/>
</dbReference>
<feature type="domain" description="HTH marR-type" evidence="1">
    <location>
        <begin position="28"/>
        <end position="163"/>
    </location>
</feature>
<keyword evidence="3" id="KW-1185">Reference proteome</keyword>
<dbReference type="EMBL" id="CP011853">
    <property type="protein sequence ID" value="ALG86339.1"/>
    <property type="molecule type" value="Genomic_DNA"/>
</dbReference>
<dbReference type="InterPro" id="IPR000835">
    <property type="entry name" value="HTH_MarR-typ"/>
</dbReference>
<dbReference type="GO" id="GO:0003700">
    <property type="term" value="F:DNA-binding transcription factor activity"/>
    <property type="evidence" value="ECO:0007669"/>
    <property type="project" value="InterPro"/>
</dbReference>
<dbReference type="InterPro" id="IPR036388">
    <property type="entry name" value="WH-like_DNA-bd_sf"/>
</dbReference>
<evidence type="ECO:0000313" key="3">
    <source>
        <dbReference type="Proteomes" id="UP000063789"/>
    </source>
</evidence>
<dbReference type="SUPFAM" id="SSF46785">
    <property type="entry name" value="Winged helix' DNA-binding domain"/>
    <property type="match status" value="1"/>
</dbReference>
<dbReference type="PANTHER" id="PTHR33164:SF104">
    <property type="entry name" value="TRANSCRIPTIONAL REGULATORY PROTEIN"/>
    <property type="match status" value="1"/>
</dbReference>
<dbReference type="Proteomes" id="UP000063789">
    <property type="component" value="Chromosome"/>
</dbReference>
<gene>
    <name evidence="2" type="ORF">ACH46_19925</name>
</gene>
<dbReference type="AlphaFoldDB" id="A0A0N9MUP2"/>
<dbReference type="Gene3D" id="1.10.10.10">
    <property type="entry name" value="Winged helix-like DNA-binding domain superfamily/Winged helix DNA-binding domain"/>
    <property type="match status" value="1"/>
</dbReference>
<name>A0A0N9MUP2_9ACTN</name>
<dbReference type="InterPro" id="IPR036390">
    <property type="entry name" value="WH_DNA-bd_sf"/>
</dbReference>
<dbReference type="InterPro" id="IPR039422">
    <property type="entry name" value="MarR/SlyA-like"/>
</dbReference>
<dbReference type="KEGG" id="goq:ACH46_19925"/>
<dbReference type="SMART" id="SM00347">
    <property type="entry name" value="HTH_MARR"/>
    <property type="match status" value="1"/>
</dbReference>
<sequence length="177" mass="19940">MKASNDQDAVDDIIGQWGQERPEMDVSALHVFGRLHRAYLLYQSSLSSLFSEYDLNMASFDVLASLRRNGAPYRMTSGELAKTMLVTTGGVTLRVDRLEKAGLVERKRDPDDRRIVYVCLTTSGLSLIDQTASAHFSNELRLLQDLDENDQRQLADLLRRLENSIIDAETDHEAHSA</sequence>
<protein>
    <submittedName>
        <fullName evidence="2">MarR family transcriptional regulator</fullName>
    </submittedName>
</protein>
<dbReference type="PATRIC" id="fig|1136941.3.peg.4080"/>
<reference evidence="2 3" key="2">
    <citation type="journal article" date="2017" name="Int. J. Syst. Evol. Microbiol.">
        <title>Gordonia phthalatica sp. nov., a di-n-butyl phthalate-degrading bacterium isolated from activated sludge.</title>
        <authorList>
            <person name="Jin D."/>
            <person name="Kong X."/>
            <person name="Jia M."/>
            <person name="Yu X."/>
            <person name="Wang X."/>
            <person name="Zhuang X."/>
            <person name="Deng Y."/>
            <person name="Bai Z."/>
        </authorList>
    </citation>
    <scope>NUCLEOTIDE SEQUENCE [LARGE SCALE GENOMIC DNA]</scope>
    <source>
        <strain evidence="2 3">QH-11</strain>
    </source>
</reference>
<evidence type="ECO:0000313" key="2">
    <source>
        <dbReference type="EMBL" id="ALG86339.1"/>
    </source>
</evidence>